<accession>A0A419F2X0</accession>
<evidence type="ECO:0000313" key="2">
    <source>
        <dbReference type="EMBL" id="RJP72579.1"/>
    </source>
</evidence>
<dbReference type="AlphaFoldDB" id="A0A419F2X0"/>
<dbReference type="InterPro" id="IPR051554">
    <property type="entry name" value="Acetyltransferase_Eis"/>
</dbReference>
<dbReference type="CDD" id="cd04301">
    <property type="entry name" value="NAT_SF"/>
    <property type="match status" value="1"/>
</dbReference>
<dbReference type="PANTHER" id="PTHR37817">
    <property type="entry name" value="N-ACETYLTRANSFERASE EIS"/>
    <property type="match status" value="1"/>
</dbReference>
<proteinExistence type="predicted"/>
<dbReference type="GO" id="GO:0034069">
    <property type="term" value="F:aminoglycoside N-acetyltransferase activity"/>
    <property type="evidence" value="ECO:0007669"/>
    <property type="project" value="TreeGrafter"/>
</dbReference>
<dbReference type="Proteomes" id="UP000285961">
    <property type="component" value="Unassembled WGS sequence"/>
</dbReference>
<sequence length="379" mass="42276">MTFADAGKGPSVTHLNGPRALRSTEYPSALRLINSVLRPGLSSAIEREYPLVLSRGNLDNMRVIVEDGEVLSHAAIYYSKVRTHDFTHSVGGVGSVATHPEYRGRGLATEVLKDCINVMRESGCHLSVLWTQRRDFYRRLGYEAAGSEFLVRARMEDFVGIPCDCSIVEYAPEHLPDIIRIHEQEPLRTERTLQEYEAYLGIPNVEALLAMRVNKITAYAVMGKGEDFHCCVHEWGGEVADLLCLVREFARRATSGHVTILLPASETPLVHLLRRMRLPAVFEYLAMMKVINLEGVSSAVGDYVSARTGREFQIRRRGEGFSVCLGKEDVTLDDERKLVRLLFGPDAPSSVVTGFSSRILHALDACFPIPLFIWGLDSV</sequence>
<evidence type="ECO:0000313" key="3">
    <source>
        <dbReference type="Proteomes" id="UP000285961"/>
    </source>
</evidence>
<gene>
    <name evidence="2" type="ORF">C4532_05800</name>
</gene>
<dbReference type="EMBL" id="QZKI01000043">
    <property type="protein sequence ID" value="RJP72579.1"/>
    <property type="molecule type" value="Genomic_DNA"/>
</dbReference>
<evidence type="ECO:0000259" key="1">
    <source>
        <dbReference type="PROSITE" id="PS51186"/>
    </source>
</evidence>
<dbReference type="Pfam" id="PF13527">
    <property type="entry name" value="Acetyltransf_9"/>
    <property type="match status" value="1"/>
</dbReference>
<dbReference type="PROSITE" id="PS51186">
    <property type="entry name" value="GNAT"/>
    <property type="match status" value="1"/>
</dbReference>
<comment type="caution">
    <text evidence="2">The sequence shown here is derived from an EMBL/GenBank/DDBJ whole genome shotgun (WGS) entry which is preliminary data.</text>
</comment>
<reference evidence="2 3" key="1">
    <citation type="journal article" date="2017" name="ISME J.">
        <title>Energy and carbon metabolisms in a deep terrestrial subsurface fluid microbial community.</title>
        <authorList>
            <person name="Momper L."/>
            <person name="Jungbluth S.P."/>
            <person name="Lee M.D."/>
            <person name="Amend J.P."/>
        </authorList>
    </citation>
    <scope>NUCLEOTIDE SEQUENCE [LARGE SCALE GENOMIC DNA]</scope>
    <source>
        <strain evidence="2">SURF_17</strain>
    </source>
</reference>
<feature type="domain" description="N-acetyltransferase" evidence="1">
    <location>
        <begin position="16"/>
        <end position="160"/>
    </location>
</feature>
<dbReference type="InterPro" id="IPR016181">
    <property type="entry name" value="Acyl_CoA_acyltransferase"/>
</dbReference>
<name>A0A419F2X0_9BACT</name>
<organism evidence="2 3">
    <name type="scientific">Candidatus Abyssobacteria bacterium SURF_17</name>
    <dbReference type="NCBI Taxonomy" id="2093361"/>
    <lineage>
        <taxon>Bacteria</taxon>
        <taxon>Pseudomonadati</taxon>
        <taxon>Candidatus Hydrogenedentota</taxon>
        <taxon>Candidatus Abyssobacteria</taxon>
    </lineage>
</organism>
<dbReference type="PANTHER" id="PTHR37817:SF1">
    <property type="entry name" value="N-ACETYLTRANSFERASE EIS"/>
    <property type="match status" value="1"/>
</dbReference>
<dbReference type="SUPFAM" id="SSF55729">
    <property type="entry name" value="Acyl-CoA N-acyltransferases (Nat)"/>
    <property type="match status" value="1"/>
</dbReference>
<keyword evidence="2" id="KW-0808">Transferase</keyword>
<dbReference type="GO" id="GO:0030649">
    <property type="term" value="P:aminoglycoside antibiotic catabolic process"/>
    <property type="evidence" value="ECO:0007669"/>
    <property type="project" value="TreeGrafter"/>
</dbReference>
<dbReference type="InterPro" id="IPR000182">
    <property type="entry name" value="GNAT_dom"/>
</dbReference>
<protein>
    <submittedName>
        <fullName evidence="2">GNAT family N-acetyltransferase</fullName>
    </submittedName>
</protein>
<dbReference type="Gene3D" id="3.40.630.30">
    <property type="match status" value="1"/>
</dbReference>